<evidence type="ECO:0000256" key="1">
    <source>
        <dbReference type="ARBA" id="ARBA00004635"/>
    </source>
</evidence>
<dbReference type="EMBL" id="BAAAYV010000025">
    <property type="protein sequence ID" value="GAA3669733.1"/>
    <property type="molecule type" value="Genomic_DNA"/>
</dbReference>
<keyword evidence="4" id="KW-0472">Membrane</keyword>
<evidence type="ECO:0000313" key="8">
    <source>
        <dbReference type="EMBL" id="GAA3669733.1"/>
    </source>
</evidence>
<dbReference type="RefSeq" id="WP_221857167.1">
    <property type="nucleotide sequence ID" value="NZ_BAAAYV010000025.1"/>
</dbReference>
<gene>
    <name evidence="8" type="ORF">GCM10022202_34790</name>
</gene>
<evidence type="ECO:0000256" key="4">
    <source>
        <dbReference type="ARBA" id="ARBA00023136"/>
    </source>
</evidence>
<evidence type="ECO:0000256" key="5">
    <source>
        <dbReference type="ARBA" id="ARBA00023139"/>
    </source>
</evidence>
<feature type="chain" id="PRO_5046651928" evidence="7">
    <location>
        <begin position="26"/>
        <end position="302"/>
    </location>
</feature>
<dbReference type="Pfam" id="PF03180">
    <property type="entry name" value="Lipoprotein_9"/>
    <property type="match status" value="1"/>
</dbReference>
<protein>
    <submittedName>
        <fullName evidence="8">MetQ/NlpA family ABC transporter substrate-binding protein</fullName>
    </submittedName>
</protein>
<dbReference type="PANTHER" id="PTHR30429">
    <property type="entry name" value="D-METHIONINE-BINDING LIPOPROTEIN METQ"/>
    <property type="match status" value="1"/>
</dbReference>
<reference evidence="9" key="1">
    <citation type="journal article" date="2019" name="Int. J. Syst. Evol. Microbiol.">
        <title>The Global Catalogue of Microorganisms (GCM) 10K type strain sequencing project: providing services to taxonomists for standard genome sequencing and annotation.</title>
        <authorList>
            <consortium name="The Broad Institute Genomics Platform"/>
            <consortium name="The Broad Institute Genome Sequencing Center for Infectious Disease"/>
            <person name="Wu L."/>
            <person name="Ma J."/>
        </authorList>
    </citation>
    <scope>NUCLEOTIDE SEQUENCE [LARGE SCALE GENOMIC DNA]</scope>
    <source>
        <strain evidence="9">JCM 16546</strain>
    </source>
</reference>
<name>A0ABP7BTS5_9MICO</name>
<keyword evidence="5" id="KW-0564">Palmitate</keyword>
<dbReference type="InterPro" id="IPR004872">
    <property type="entry name" value="Lipoprotein_NlpA"/>
</dbReference>
<evidence type="ECO:0000256" key="2">
    <source>
        <dbReference type="ARBA" id="ARBA00008973"/>
    </source>
</evidence>
<comment type="subcellular location">
    <subcellularLocation>
        <location evidence="1">Membrane</location>
        <topology evidence="1">Lipid-anchor</topology>
    </subcellularLocation>
</comment>
<comment type="similarity">
    <text evidence="2">Belongs to the NlpA lipoprotein family.</text>
</comment>
<dbReference type="Gene3D" id="3.40.190.10">
    <property type="entry name" value="Periplasmic binding protein-like II"/>
    <property type="match status" value="2"/>
</dbReference>
<evidence type="ECO:0000313" key="9">
    <source>
        <dbReference type="Proteomes" id="UP001410795"/>
    </source>
</evidence>
<dbReference type="SUPFAM" id="SSF53850">
    <property type="entry name" value="Periplasmic binding protein-like II"/>
    <property type="match status" value="1"/>
</dbReference>
<dbReference type="PANTHER" id="PTHR30429:SF3">
    <property type="entry name" value="LIPOPROTEIN"/>
    <property type="match status" value="1"/>
</dbReference>
<feature type="signal peptide" evidence="7">
    <location>
        <begin position="1"/>
        <end position="25"/>
    </location>
</feature>
<comment type="caution">
    <text evidence="8">The sequence shown here is derived from an EMBL/GenBank/DDBJ whole genome shotgun (WGS) entry which is preliminary data.</text>
</comment>
<keyword evidence="3 7" id="KW-0732">Signal</keyword>
<proteinExistence type="inferred from homology"/>
<dbReference type="Proteomes" id="UP001410795">
    <property type="component" value="Unassembled WGS sequence"/>
</dbReference>
<evidence type="ECO:0000256" key="6">
    <source>
        <dbReference type="ARBA" id="ARBA00023288"/>
    </source>
</evidence>
<dbReference type="PROSITE" id="PS51257">
    <property type="entry name" value="PROKAR_LIPOPROTEIN"/>
    <property type="match status" value="1"/>
</dbReference>
<keyword evidence="9" id="KW-1185">Reference proteome</keyword>
<evidence type="ECO:0000256" key="3">
    <source>
        <dbReference type="ARBA" id="ARBA00022729"/>
    </source>
</evidence>
<accession>A0ABP7BTS5</accession>
<organism evidence="8 9">
    <name type="scientific">Microbacterium marinilacus</name>
    <dbReference type="NCBI Taxonomy" id="415209"/>
    <lineage>
        <taxon>Bacteria</taxon>
        <taxon>Bacillati</taxon>
        <taxon>Actinomycetota</taxon>
        <taxon>Actinomycetes</taxon>
        <taxon>Micrococcales</taxon>
        <taxon>Microbacteriaceae</taxon>
        <taxon>Microbacterium</taxon>
    </lineage>
</organism>
<keyword evidence="6" id="KW-0449">Lipoprotein</keyword>
<sequence length="302" mass="31698">MSRITRAIVPIAALSLLALAGCASGDDGAGSDEPALGTADNPVQLGVVGASDPYWDVYKEAVEAEDIAIDIVDFTEYSQPNPALTEGDLDINQFQHILFLAQYNEESGEDVQPIGATAIYPLGLYSDKYDSPDDIPDGETVLVPDDATNLARGLLVLQEAGLIALEDGGSAYSTPEDIIEDESRVEVETVAADLTLTSLPDVAAAIANNDYVTKAGIDPETAIAADSASDESALPYVNVFAVRSEDVDNEVLNKLVEIYQTNQDVQDGVLEVSGGTAVLAQTPADELQASLADTQEAFAASK</sequence>
<evidence type="ECO:0000256" key="7">
    <source>
        <dbReference type="SAM" id="SignalP"/>
    </source>
</evidence>